<sequence length="188" mass="21057">MANKPKPIKYDETHSINVSVTNKDEIKKLGDVNITQFKMVGKTFQTHFDDTIVTCFGPKADGSCILRIQGKPKGSTHRVTGHVEINLKSHHDLNKILQSNLFYDGVASLKLAHFVGYVGENHVKKIAEQGILLQKGFIKNRGRIAMPLLSIFDNNKNIVSKSIFSLQNRNNHGIDLIFKVTPYPPPPK</sequence>
<protein>
    <submittedName>
        <fullName evidence="1">Uncharacterized protein</fullName>
    </submittedName>
</protein>
<keyword evidence="2" id="KW-1185">Reference proteome</keyword>
<proteinExistence type="predicted"/>
<evidence type="ECO:0000313" key="1">
    <source>
        <dbReference type="EMBL" id="MBG2879454.1"/>
    </source>
</evidence>
<dbReference type="Proteomes" id="UP000614721">
    <property type="component" value="Unassembled WGS sequence"/>
</dbReference>
<gene>
    <name evidence="1" type="ORF">I4902_09255</name>
</gene>
<comment type="caution">
    <text evidence="1">The sequence shown here is derived from an EMBL/GenBank/DDBJ whole genome shotgun (WGS) entry which is preliminary data.</text>
</comment>
<accession>A0ABS0ITV0</accession>
<reference evidence="1 2" key="1">
    <citation type="submission" date="2020-11" db="EMBL/GenBank/DDBJ databases">
        <title>Enhanced detection system for hospital associated transmission using whole genome sequencing surveillance.</title>
        <authorList>
            <person name="Harrison L.H."/>
            <person name="Van Tyne D."/>
            <person name="Marsh J.W."/>
            <person name="Griffith M.P."/>
            <person name="Snyder D.J."/>
            <person name="Cooper V.S."/>
            <person name="Mustapha M."/>
        </authorList>
    </citation>
    <scope>NUCLEOTIDE SEQUENCE [LARGE SCALE GENOMIC DNA]</scope>
    <source>
        <strain evidence="1 2">PR00075</strain>
    </source>
</reference>
<name>A0ABS0ITV0_9GAMM</name>
<organism evidence="1 2">
    <name type="scientific">Proteus alimentorum</name>
    <dbReference type="NCBI Taxonomy" id="1973495"/>
    <lineage>
        <taxon>Bacteria</taxon>
        <taxon>Pseudomonadati</taxon>
        <taxon>Pseudomonadota</taxon>
        <taxon>Gammaproteobacteria</taxon>
        <taxon>Enterobacterales</taxon>
        <taxon>Morganellaceae</taxon>
        <taxon>Proteus</taxon>
    </lineage>
</organism>
<dbReference type="RefSeq" id="WP_196568697.1">
    <property type="nucleotide sequence ID" value="NZ_JADRYY010000043.1"/>
</dbReference>
<evidence type="ECO:0000313" key="2">
    <source>
        <dbReference type="Proteomes" id="UP000614721"/>
    </source>
</evidence>
<dbReference type="EMBL" id="JADSJP010000012">
    <property type="protein sequence ID" value="MBG2879454.1"/>
    <property type="molecule type" value="Genomic_DNA"/>
</dbReference>